<protein>
    <submittedName>
        <fullName evidence="3">Aminotransferase class V</fullName>
    </submittedName>
</protein>
<name>A0A0P6XYP1_9CHLR</name>
<dbReference type="EMBL" id="LGCM01000027">
    <property type="protein sequence ID" value="KPL85023.1"/>
    <property type="molecule type" value="Genomic_DNA"/>
</dbReference>
<keyword evidence="3" id="KW-0032">Aminotransferase</keyword>
<keyword evidence="4" id="KW-1185">Reference proteome</keyword>
<keyword evidence="3" id="KW-0808">Transferase</keyword>
<reference evidence="3 4" key="1">
    <citation type="submission" date="2015-07" db="EMBL/GenBank/DDBJ databases">
        <title>Genome sequence of Levilinea saccharolytica DSM 16555.</title>
        <authorList>
            <person name="Hemp J."/>
            <person name="Ward L.M."/>
            <person name="Pace L.A."/>
            <person name="Fischer W.W."/>
        </authorList>
    </citation>
    <scope>NUCLEOTIDE SEQUENCE [LARGE SCALE GENOMIC DNA]</scope>
    <source>
        <strain evidence="3 4">KIBI-1</strain>
    </source>
</reference>
<dbReference type="PANTHER" id="PTHR43092">
    <property type="entry name" value="L-CYSTEINE DESULFHYDRASE"/>
    <property type="match status" value="1"/>
</dbReference>
<dbReference type="OrthoDB" id="9804366at2"/>
<dbReference type="Pfam" id="PF00266">
    <property type="entry name" value="Aminotran_5"/>
    <property type="match status" value="1"/>
</dbReference>
<sequence length="399" mass="44729">MQTKTFSNLQLKDEFLLDPEVIFLNHGSFGATPRPVFDSYQNWQRRLEAQPVKFLGRDAGSLLAKSRASLGRYLGTQADQLVYVTNATTGLNIVARSLALKPGDEVLTSDHEYGALDRTWKFLSKQLGFKYINQPIPLPLTSPAKFVEDFWAGVTPQTRVIFLSHITSPTAVIFPVEEICQRARQMGILTIIDGAHAPGQIPLTLDQLGADFYSGNLHKWLCAPKGSAFLYARPEVQHLIQPLIVSWGWESENPGISQFVDYLEWAGTRDISAFLAVPDAISFQLAHSWDAIRAECHLLAANTQNEIARLTRLSPLHSPDPYWFMQMASSPLPANLDPLWLKEALYDRFHIEVPVMKWKDQVLIRYSFQAYNSLADSEALIQALESLLAEKASPHSVAP</sequence>
<accession>A0A0P6XYP1</accession>
<comment type="caution">
    <text evidence="3">The sequence shown here is derived from an EMBL/GenBank/DDBJ whole genome shotgun (WGS) entry which is preliminary data.</text>
</comment>
<feature type="domain" description="Aminotransferase class V" evidence="2">
    <location>
        <begin position="32"/>
        <end position="314"/>
    </location>
</feature>
<dbReference type="InterPro" id="IPR015422">
    <property type="entry name" value="PyrdxlP-dep_Trfase_small"/>
</dbReference>
<proteinExistence type="predicted"/>
<evidence type="ECO:0000313" key="3">
    <source>
        <dbReference type="EMBL" id="KPL85023.1"/>
    </source>
</evidence>
<dbReference type="InterPro" id="IPR015421">
    <property type="entry name" value="PyrdxlP-dep_Trfase_major"/>
</dbReference>
<dbReference type="PANTHER" id="PTHR43092:SF2">
    <property type="entry name" value="HERCYNYLCYSTEINE SULFOXIDE LYASE"/>
    <property type="match status" value="1"/>
</dbReference>
<dbReference type="Proteomes" id="UP000050501">
    <property type="component" value="Unassembled WGS sequence"/>
</dbReference>
<dbReference type="PATRIC" id="fig|229921.5.peg.2191"/>
<dbReference type="Gene3D" id="3.40.640.10">
    <property type="entry name" value="Type I PLP-dependent aspartate aminotransferase-like (Major domain)"/>
    <property type="match status" value="1"/>
</dbReference>
<dbReference type="STRING" id="229921.ADN01_06515"/>
<dbReference type="InterPro" id="IPR000192">
    <property type="entry name" value="Aminotrans_V_dom"/>
</dbReference>
<dbReference type="RefSeq" id="WP_062418502.1">
    <property type="nucleotide sequence ID" value="NZ_DF967974.1"/>
</dbReference>
<dbReference type="InterPro" id="IPR015424">
    <property type="entry name" value="PyrdxlP-dep_Trfase"/>
</dbReference>
<organism evidence="3 4">
    <name type="scientific">Levilinea saccharolytica</name>
    <dbReference type="NCBI Taxonomy" id="229921"/>
    <lineage>
        <taxon>Bacteria</taxon>
        <taxon>Bacillati</taxon>
        <taxon>Chloroflexota</taxon>
        <taxon>Anaerolineae</taxon>
        <taxon>Anaerolineales</taxon>
        <taxon>Anaerolineaceae</taxon>
        <taxon>Levilinea</taxon>
    </lineage>
</organism>
<gene>
    <name evidence="3" type="ORF">ADN01_06515</name>
</gene>
<dbReference type="SUPFAM" id="SSF53383">
    <property type="entry name" value="PLP-dependent transferases"/>
    <property type="match status" value="1"/>
</dbReference>
<evidence type="ECO:0000313" key="4">
    <source>
        <dbReference type="Proteomes" id="UP000050501"/>
    </source>
</evidence>
<dbReference type="AlphaFoldDB" id="A0A0P6XYP1"/>
<evidence type="ECO:0000259" key="2">
    <source>
        <dbReference type="Pfam" id="PF00266"/>
    </source>
</evidence>
<dbReference type="Gene3D" id="3.90.1150.10">
    <property type="entry name" value="Aspartate Aminotransferase, domain 1"/>
    <property type="match status" value="1"/>
</dbReference>
<evidence type="ECO:0000256" key="1">
    <source>
        <dbReference type="ARBA" id="ARBA00022898"/>
    </source>
</evidence>
<keyword evidence="1" id="KW-0663">Pyridoxal phosphate</keyword>
<dbReference type="GO" id="GO:0008483">
    <property type="term" value="F:transaminase activity"/>
    <property type="evidence" value="ECO:0007669"/>
    <property type="project" value="UniProtKB-KW"/>
</dbReference>